<organism evidence="2 3">
    <name type="scientific">Pseudomonas nitroreducens</name>
    <dbReference type="NCBI Taxonomy" id="46680"/>
    <lineage>
        <taxon>Bacteria</taxon>
        <taxon>Pseudomonadati</taxon>
        <taxon>Pseudomonadota</taxon>
        <taxon>Gammaproteobacteria</taxon>
        <taxon>Pseudomonadales</taxon>
        <taxon>Pseudomonadaceae</taxon>
        <taxon>Pseudomonas</taxon>
    </lineage>
</organism>
<accession>A0A246F8S5</accession>
<dbReference type="Proteomes" id="UP000198145">
    <property type="component" value="Unassembled WGS sequence"/>
</dbReference>
<dbReference type="RefSeq" id="WP_088418846.1">
    <property type="nucleotide sequence ID" value="NZ_NJBA01000005.1"/>
</dbReference>
<dbReference type="AlphaFoldDB" id="A0A246F8S5"/>
<feature type="compositionally biased region" description="Basic and acidic residues" evidence="1">
    <location>
        <begin position="102"/>
        <end position="112"/>
    </location>
</feature>
<evidence type="ECO:0000313" key="3">
    <source>
        <dbReference type="Proteomes" id="UP000198145"/>
    </source>
</evidence>
<feature type="region of interest" description="Disordered" evidence="1">
    <location>
        <begin position="88"/>
        <end position="112"/>
    </location>
</feature>
<evidence type="ECO:0000256" key="1">
    <source>
        <dbReference type="SAM" id="MobiDB-lite"/>
    </source>
</evidence>
<sequence length="112" mass="12293">MNSHSSDTGRLRGSERALSIGASLVLTAAVLQRRVALPWIAAGVLFGLRGAYGHCPAKALLREPGRELQQVAARLHALAARIERMSQRFEPARPAAENPLAPERDQLKRYEE</sequence>
<name>A0A246F8S5_PSENT</name>
<comment type="caution">
    <text evidence="2">The sequence shown here is derived from an EMBL/GenBank/DDBJ whole genome shotgun (WGS) entry which is preliminary data.</text>
</comment>
<gene>
    <name evidence="2" type="ORF">CEG18_16490</name>
</gene>
<evidence type="ECO:0008006" key="4">
    <source>
        <dbReference type="Google" id="ProtNLM"/>
    </source>
</evidence>
<reference evidence="2 3" key="1">
    <citation type="submission" date="2017-06" db="EMBL/GenBank/DDBJ databases">
        <title>Draft genome of Pseudomonas nitroreducens DF05.</title>
        <authorList>
            <person name="Iyer R."/>
        </authorList>
    </citation>
    <scope>NUCLEOTIDE SEQUENCE [LARGE SCALE GENOMIC DNA]</scope>
    <source>
        <strain evidence="2 3">DF05</strain>
    </source>
</reference>
<proteinExistence type="predicted"/>
<protein>
    <recommendedName>
        <fullName evidence="4">DUF2892 domain-containing protein</fullName>
    </recommendedName>
</protein>
<dbReference type="EMBL" id="NJBA01000005">
    <property type="protein sequence ID" value="OWP50034.1"/>
    <property type="molecule type" value="Genomic_DNA"/>
</dbReference>
<evidence type="ECO:0000313" key="2">
    <source>
        <dbReference type="EMBL" id="OWP50034.1"/>
    </source>
</evidence>